<feature type="compositionally biased region" description="Basic and acidic residues" evidence="1">
    <location>
        <begin position="67"/>
        <end position="77"/>
    </location>
</feature>
<dbReference type="Proteomes" id="UP000664940">
    <property type="component" value="Unassembled WGS sequence"/>
</dbReference>
<comment type="caution">
    <text evidence="2">The sequence shown here is derived from an EMBL/GenBank/DDBJ whole genome shotgun (WGS) entry which is preliminary data.</text>
</comment>
<dbReference type="EMBL" id="JABVXQ010000004">
    <property type="protein sequence ID" value="KAF6114442.1"/>
    <property type="molecule type" value="Genomic_DNA"/>
</dbReference>
<evidence type="ECO:0000313" key="3">
    <source>
        <dbReference type="Proteomes" id="UP000664940"/>
    </source>
</evidence>
<feature type="region of interest" description="Disordered" evidence="1">
    <location>
        <begin position="33"/>
        <end position="105"/>
    </location>
</feature>
<name>A0A834EHE5_9CHIR</name>
<proteinExistence type="predicted"/>
<organism evidence="2 3">
    <name type="scientific">Phyllostomus discolor</name>
    <name type="common">pale spear-nosed bat</name>
    <dbReference type="NCBI Taxonomy" id="89673"/>
    <lineage>
        <taxon>Eukaryota</taxon>
        <taxon>Metazoa</taxon>
        <taxon>Chordata</taxon>
        <taxon>Craniata</taxon>
        <taxon>Vertebrata</taxon>
        <taxon>Euteleostomi</taxon>
        <taxon>Mammalia</taxon>
        <taxon>Eutheria</taxon>
        <taxon>Laurasiatheria</taxon>
        <taxon>Chiroptera</taxon>
        <taxon>Yangochiroptera</taxon>
        <taxon>Phyllostomidae</taxon>
        <taxon>Phyllostominae</taxon>
        <taxon>Phyllostomus</taxon>
    </lineage>
</organism>
<accession>A0A834EHE5</accession>
<sequence>MGTCEDSFFIGHCLCFSLKTFFGSAVLLASEPSPRLSQRLHSGPSWASGATPEAQGWRAAAGAFPGETRHREPRRAVPGEQGPSEARPRSAAAGESPALSPSSLPLWNLPVSAIEEATSSCAVEIL</sequence>
<feature type="compositionally biased region" description="Low complexity" evidence="1">
    <location>
        <begin position="90"/>
        <end position="105"/>
    </location>
</feature>
<reference evidence="2 3" key="1">
    <citation type="journal article" date="2020" name="Nature">
        <title>Six reference-quality genomes reveal evolution of bat adaptations.</title>
        <authorList>
            <person name="Jebb D."/>
            <person name="Huang Z."/>
            <person name="Pippel M."/>
            <person name="Hughes G.M."/>
            <person name="Lavrichenko K."/>
            <person name="Devanna P."/>
            <person name="Winkler S."/>
            <person name="Jermiin L.S."/>
            <person name="Skirmuntt E.C."/>
            <person name="Katzourakis A."/>
            <person name="Burkitt-Gray L."/>
            <person name="Ray D.A."/>
            <person name="Sullivan K.A.M."/>
            <person name="Roscito J.G."/>
            <person name="Kirilenko B.M."/>
            <person name="Davalos L.M."/>
            <person name="Corthals A.P."/>
            <person name="Power M.L."/>
            <person name="Jones G."/>
            <person name="Ransome R.D."/>
            <person name="Dechmann D.K.N."/>
            <person name="Locatelli A.G."/>
            <person name="Puechmaille S.J."/>
            <person name="Fedrigo O."/>
            <person name="Jarvis E.D."/>
            <person name="Hiller M."/>
            <person name="Vernes S.C."/>
            <person name="Myers E.W."/>
            <person name="Teeling E.C."/>
        </authorList>
    </citation>
    <scope>NUCLEOTIDE SEQUENCE [LARGE SCALE GENOMIC DNA]</scope>
    <source>
        <strain evidence="2">Bat1K_MPI-CBG_1</strain>
    </source>
</reference>
<evidence type="ECO:0000313" key="2">
    <source>
        <dbReference type="EMBL" id="KAF6114442.1"/>
    </source>
</evidence>
<dbReference type="AlphaFoldDB" id="A0A834EHE5"/>
<protein>
    <submittedName>
        <fullName evidence="2">Uncharacterized protein</fullName>
    </submittedName>
</protein>
<evidence type="ECO:0000256" key="1">
    <source>
        <dbReference type="SAM" id="MobiDB-lite"/>
    </source>
</evidence>
<gene>
    <name evidence="2" type="ORF">HJG60_010442</name>
</gene>